<dbReference type="AlphaFoldDB" id="A0A382YA12"/>
<sequence length="72" mass="7958">VSCRARLARNLADYPFGTKITDEQRDLVVQQVLAAAKGSQLMETATFLDMSTLDGNERRVLVERHLVSPALA</sequence>
<protein>
    <recommendedName>
        <fullName evidence="5">Phosphagen kinase C-terminal domain-containing protein</fullName>
    </recommendedName>
</protein>
<dbReference type="EMBL" id="UINC01173852">
    <property type="protein sequence ID" value="SVD79671.1"/>
    <property type="molecule type" value="Genomic_DNA"/>
</dbReference>
<proteinExistence type="predicted"/>
<dbReference type="SUPFAM" id="SSF55931">
    <property type="entry name" value="Glutamine synthetase/guanido kinase"/>
    <property type="match status" value="1"/>
</dbReference>
<feature type="non-terminal residue" evidence="6">
    <location>
        <position position="72"/>
    </location>
</feature>
<name>A0A382YA12_9ZZZZ</name>
<dbReference type="InterPro" id="IPR022414">
    <property type="entry name" value="ATP-guanido_PTrfase_cat"/>
</dbReference>
<organism evidence="6">
    <name type="scientific">marine metagenome</name>
    <dbReference type="NCBI Taxonomy" id="408172"/>
    <lineage>
        <taxon>unclassified sequences</taxon>
        <taxon>metagenomes</taxon>
        <taxon>ecological metagenomes</taxon>
    </lineage>
</organism>
<feature type="domain" description="Phosphagen kinase C-terminal" evidence="5">
    <location>
        <begin position="1"/>
        <end position="72"/>
    </location>
</feature>
<dbReference type="Gene3D" id="3.30.590.10">
    <property type="entry name" value="Glutamine synthetase/guanido kinase, catalytic domain"/>
    <property type="match status" value="1"/>
</dbReference>
<evidence type="ECO:0000259" key="5">
    <source>
        <dbReference type="PROSITE" id="PS51510"/>
    </source>
</evidence>
<evidence type="ECO:0000313" key="6">
    <source>
        <dbReference type="EMBL" id="SVD79671.1"/>
    </source>
</evidence>
<evidence type="ECO:0000256" key="2">
    <source>
        <dbReference type="ARBA" id="ARBA00022741"/>
    </source>
</evidence>
<keyword evidence="4" id="KW-0067">ATP-binding</keyword>
<evidence type="ECO:0000256" key="3">
    <source>
        <dbReference type="ARBA" id="ARBA00022777"/>
    </source>
</evidence>
<keyword evidence="2" id="KW-0547">Nucleotide-binding</keyword>
<keyword evidence="1" id="KW-0808">Transferase</keyword>
<accession>A0A382YA12</accession>
<reference evidence="6" key="1">
    <citation type="submission" date="2018-05" db="EMBL/GenBank/DDBJ databases">
        <authorList>
            <person name="Lanie J.A."/>
            <person name="Ng W.-L."/>
            <person name="Kazmierczak K.M."/>
            <person name="Andrzejewski T.M."/>
            <person name="Davidsen T.M."/>
            <person name="Wayne K.J."/>
            <person name="Tettelin H."/>
            <person name="Glass J.I."/>
            <person name="Rusch D."/>
            <person name="Podicherti R."/>
            <person name="Tsui H.-C.T."/>
            <person name="Winkler M.E."/>
        </authorList>
    </citation>
    <scope>NUCLEOTIDE SEQUENCE</scope>
</reference>
<evidence type="ECO:0000256" key="1">
    <source>
        <dbReference type="ARBA" id="ARBA00022679"/>
    </source>
</evidence>
<evidence type="ECO:0000256" key="4">
    <source>
        <dbReference type="ARBA" id="ARBA00022840"/>
    </source>
</evidence>
<dbReference type="PROSITE" id="PS51510">
    <property type="entry name" value="PHOSPHAGEN_KINASE_C"/>
    <property type="match status" value="1"/>
</dbReference>
<feature type="non-terminal residue" evidence="6">
    <location>
        <position position="1"/>
    </location>
</feature>
<dbReference type="GO" id="GO:0016301">
    <property type="term" value="F:kinase activity"/>
    <property type="evidence" value="ECO:0007669"/>
    <property type="project" value="UniProtKB-KW"/>
</dbReference>
<dbReference type="GO" id="GO:0005524">
    <property type="term" value="F:ATP binding"/>
    <property type="evidence" value="ECO:0007669"/>
    <property type="project" value="UniProtKB-KW"/>
</dbReference>
<gene>
    <name evidence="6" type="ORF">METZ01_LOCUS432525</name>
</gene>
<keyword evidence="3" id="KW-0418">Kinase</keyword>
<dbReference type="InterPro" id="IPR014746">
    <property type="entry name" value="Gln_synth/guanido_kin_cat_dom"/>
</dbReference>